<sequence length="431" mass="46412">MATTTVTQTATETLELQSVPNAGPDRQLETAPSTPKEKMSPGTMIKILSAGLAFFVSGVSDGSIGTIIPYAIRDYGITTTIVSSVFGANFFGWLAAAITNAYLAAYFDLGAMLALGAIMQILGSAFRTWMTPFPFWAFTFFLVSLGQAYQDTHCNTFVATAKSPHRWLGFIHAMYMLGCLVSPFASNAVASANTPSRWNLFYTVPLGISVANLGLALYAFWDTVGLKKRSEESRQAGEENKSAVGATKMVKKALSIPGVWILSLFYFFYIGAVLTAGGWMGYVPAGWSGGSFLGRVLLPELTHRWGERRMVFLYCVLCLAFQLCFWLIPNIISASIAITFFGFFSGPLFAAGMALGTKIFPPDYHSTALAFVFVFAQMGGSFFPIITGVIAASKGVAVLQPMLVGLIAATGIAWLLVPRPKSVGNPALHQE</sequence>
<evidence type="ECO:0000259" key="7">
    <source>
        <dbReference type="PROSITE" id="PS50850"/>
    </source>
</evidence>
<dbReference type="Pfam" id="PF07690">
    <property type="entry name" value="MFS_1"/>
    <property type="match status" value="1"/>
</dbReference>
<dbReference type="GO" id="GO:0016020">
    <property type="term" value="C:membrane"/>
    <property type="evidence" value="ECO:0007669"/>
    <property type="project" value="UniProtKB-SubCell"/>
</dbReference>
<gene>
    <name evidence="8" type="ORF">SAPIO_CDS6466</name>
</gene>
<feature type="region of interest" description="Disordered" evidence="5">
    <location>
        <begin position="16"/>
        <end position="40"/>
    </location>
</feature>
<feature type="transmembrane region" description="Helical" evidence="6">
    <location>
        <begin position="254"/>
        <end position="273"/>
    </location>
</feature>
<organism evidence="8 9">
    <name type="scientific">Pseudallescheria apiosperma</name>
    <name type="common">Scedosporium apiospermum</name>
    <dbReference type="NCBI Taxonomy" id="563466"/>
    <lineage>
        <taxon>Eukaryota</taxon>
        <taxon>Fungi</taxon>
        <taxon>Dikarya</taxon>
        <taxon>Ascomycota</taxon>
        <taxon>Pezizomycotina</taxon>
        <taxon>Sordariomycetes</taxon>
        <taxon>Hypocreomycetidae</taxon>
        <taxon>Microascales</taxon>
        <taxon>Microascaceae</taxon>
        <taxon>Scedosporium</taxon>
    </lineage>
</organism>
<feature type="transmembrane region" description="Helical" evidence="6">
    <location>
        <begin position="77"/>
        <end position="96"/>
    </location>
</feature>
<evidence type="ECO:0000313" key="8">
    <source>
        <dbReference type="EMBL" id="KEZ42050.1"/>
    </source>
</evidence>
<dbReference type="GeneID" id="27725538"/>
<dbReference type="Gene3D" id="1.20.1250.20">
    <property type="entry name" value="MFS general substrate transporter like domains"/>
    <property type="match status" value="1"/>
</dbReference>
<evidence type="ECO:0000256" key="2">
    <source>
        <dbReference type="ARBA" id="ARBA00022692"/>
    </source>
</evidence>
<accession>A0A084G3Y8</accession>
<keyword evidence="3 6" id="KW-1133">Transmembrane helix</keyword>
<keyword evidence="4 6" id="KW-0472">Membrane</keyword>
<dbReference type="HOGENOM" id="CLU_021993_3_1_1"/>
<dbReference type="VEuPathDB" id="FungiDB:SAPIO_CDS6466"/>
<evidence type="ECO:0000313" key="9">
    <source>
        <dbReference type="Proteomes" id="UP000028545"/>
    </source>
</evidence>
<dbReference type="OrthoDB" id="413079at2759"/>
<feature type="domain" description="Major facilitator superfamily (MFS) profile" evidence="7">
    <location>
        <begin position="46"/>
        <end position="421"/>
    </location>
</feature>
<feature type="transmembrane region" description="Helical" evidence="6">
    <location>
        <begin position="368"/>
        <end position="392"/>
    </location>
</feature>
<dbReference type="SUPFAM" id="SSF103473">
    <property type="entry name" value="MFS general substrate transporter"/>
    <property type="match status" value="1"/>
</dbReference>
<feature type="transmembrane region" description="Helical" evidence="6">
    <location>
        <begin position="200"/>
        <end position="221"/>
    </location>
</feature>
<evidence type="ECO:0000256" key="4">
    <source>
        <dbReference type="ARBA" id="ARBA00023136"/>
    </source>
</evidence>
<dbReference type="RefSeq" id="XP_016641849.1">
    <property type="nucleotide sequence ID" value="XM_016788558.1"/>
</dbReference>
<dbReference type="PANTHER" id="PTHR23514:SF16">
    <property type="entry name" value="TRANSPORTER, PUTATIVE (AFU_ORTHOLOGUE AFUA_2G17270)-RELATED"/>
    <property type="match status" value="1"/>
</dbReference>
<proteinExistence type="predicted"/>
<name>A0A084G3Y8_PSEDA</name>
<dbReference type="AlphaFoldDB" id="A0A084G3Y8"/>
<dbReference type="InterPro" id="IPR020846">
    <property type="entry name" value="MFS_dom"/>
</dbReference>
<dbReference type="KEGG" id="sapo:SAPIO_CDS6466"/>
<dbReference type="PROSITE" id="PS50850">
    <property type="entry name" value="MFS"/>
    <property type="match status" value="1"/>
</dbReference>
<comment type="caution">
    <text evidence="8">The sequence shown here is derived from an EMBL/GenBank/DDBJ whole genome shotgun (WGS) entry which is preliminary data.</text>
</comment>
<keyword evidence="9" id="KW-1185">Reference proteome</keyword>
<keyword evidence="2 6" id="KW-0812">Transmembrane</keyword>
<dbReference type="InterPro" id="IPR036259">
    <property type="entry name" value="MFS_trans_sf"/>
</dbReference>
<evidence type="ECO:0000256" key="6">
    <source>
        <dbReference type="SAM" id="Phobius"/>
    </source>
</evidence>
<feature type="transmembrane region" description="Helical" evidence="6">
    <location>
        <begin position="129"/>
        <end position="146"/>
    </location>
</feature>
<dbReference type="InterPro" id="IPR011701">
    <property type="entry name" value="MFS"/>
</dbReference>
<protein>
    <recommendedName>
        <fullName evidence="7">Major facilitator superfamily (MFS) profile domain-containing protein</fullName>
    </recommendedName>
</protein>
<dbReference type="EMBL" id="JOWA01000103">
    <property type="protein sequence ID" value="KEZ42050.1"/>
    <property type="molecule type" value="Genomic_DNA"/>
</dbReference>
<feature type="transmembrane region" description="Helical" evidence="6">
    <location>
        <begin position="398"/>
        <end position="417"/>
    </location>
</feature>
<feature type="transmembrane region" description="Helical" evidence="6">
    <location>
        <begin position="167"/>
        <end position="188"/>
    </location>
</feature>
<feature type="transmembrane region" description="Helical" evidence="6">
    <location>
        <begin position="47"/>
        <end position="71"/>
    </location>
</feature>
<feature type="transmembrane region" description="Helical" evidence="6">
    <location>
        <begin position="103"/>
        <end position="123"/>
    </location>
</feature>
<dbReference type="Proteomes" id="UP000028545">
    <property type="component" value="Unassembled WGS sequence"/>
</dbReference>
<evidence type="ECO:0000256" key="5">
    <source>
        <dbReference type="SAM" id="MobiDB-lite"/>
    </source>
</evidence>
<feature type="transmembrane region" description="Helical" evidence="6">
    <location>
        <begin position="334"/>
        <end position="356"/>
    </location>
</feature>
<dbReference type="PANTHER" id="PTHR23514">
    <property type="entry name" value="BYPASS OF STOP CODON PROTEIN 6"/>
    <property type="match status" value="1"/>
</dbReference>
<dbReference type="OMA" id="NPRIQST"/>
<evidence type="ECO:0000256" key="1">
    <source>
        <dbReference type="ARBA" id="ARBA00004141"/>
    </source>
</evidence>
<evidence type="ECO:0000256" key="3">
    <source>
        <dbReference type="ARBA" id="ARBA00022989"/>
    </source>
</evidence>
<comment type="subcellular location">
    <subcellularLocation>
        <location evidence="1">Membrane</location>
        <topology evidence="1">Multi-pass membrane protein</topology>
    </subcellularLocation>
</comment>
<feature type="transmembrane region" description="Helical" evidence="6">
    <location>
        <begin position="310"/>
        <end position="328"/>
    </location>
</feature>
<dbReference type="InterPro" id="IPR051788">
    <property type="entry name" value="MFS_Transporter"/>
</dbReference>
<dbReference type="GO" id="GO:0022857">
    <property type="term" value="F:transmembrane transporter activity"/>
    <property type="evidence" value="ECO:0007669"/>
    <property type="project" value="InterPro"/>
</dbReference>
<reference evidence="8 9" key="1">
    <citation type="journal article" date="2014" name="Genome Announc.">
        <title>Draft genome sequence of the pathogenic fungus Scedosporium apiospermum.</title>
        <authorList>
            <person name="Vandeputte P."/>
            <person name="Ghamrawi S."/>
            <person name="Rechenmann M."/>
            <person name="Iltis A."/>
            <person name="Giraud S."/>
            <person name="Fleury M."/>
            <person name="Thornton C."/>
            <person name="Delhaes L."/>
            <person name="Meyer W."/>
            <person name="Papon N."/>
            <person name="Bouchara J.P."/>
        </authorList>
    </citation>
    <scope>NUCLEOTIDE SEQUENCE [LARGE SCALE GENOMIC DNA]</scope>
    <source>
        <strain evidence="8 9">IHEM 14462</strain>
    </source>
</reference>